<protein>
    <recommendedName>
        <fullName evidence="1">RNase H type-1 domain-containing protein</fullName>
    </recommendedName>
</protein>
<dbReference type="AlphaFoldDB" id="A0A9Q1JZ07"/>
<dbReference type="GO" id="GO:0003676">
    <property type="term" value="F:nucleic acid binding"/>
    <property type="evidence" value="ECO:0007669"/>
    <property type="project" value="InterPro"/>
</dbReference>
<sequence>MWSGALKPDSHLESFWEAFWDCDLYELDFSRYNFTWWNGQGDIRSVEERLDRFCANTKWSLLFLKAKVTQVDFDMSDLLPILLRCQPVRSKRRGSSNIFRFEHLWYSNPSCLDIIKHAWGSYATEDVVDNLVMKLDVCSTNLAQWNRDIFGNVRVEIRKLEAQLKGTADARSRKNILTSIGEWRKREEHESMLCEILMPCDVEAMLDIPLCDSWPSNKLVWHFTTLGDFTVRSAYHLILNHMLCNTGSSPNSSKELWRKLWGLEVCLGALPTECNIAKRVLDFNIGCAICGASEDSDVHALLHCPLARMIREGSKVDSRFWHVNVRTMVDCFQEAMVNMGVDEVGEFLATLEHQGLPKGVAPDAPVLWKPPAPGCFKLNFDSGKTGASGQGCGIVIKSCDGDIIFVGVDQAGGFTGPEVEEASACLFGLKCASDLGLERIVVEGDFLPLIQKPRQRHL</sequence>
<evidence type="ECO:0000313" key="2">
    <source>
        <dbReference type="EMBL" id="KAJ8433730.1"/>
    </source>
</evidence>
<feature type="domain" description="RNase H type-1" evidence="1">
    <location>
        <begin position="380"/>
        <end position="453"/>
    </location>
</feature>
<dbReference type="Proteomes" id="UP001153076">
    <property type="component" value="Unassembled WGS sequence"/>
</dbReference>
<dbReference type="GO" id="GO:0004523">
    <property type="term" value="F:RNA-DNA hybrid ribonuclease activity"/>
    <property type="evidence" value="ECO:0007669"/>
    <property type="project" value="InterPro"/>
</dbReference>
<dbReference type="EMBL" id="JAKOGI010000519">
    <property type="protein sequence ID" value="KAJ8433730.1"/>
    <property type="molecule type" value="Genomic_DNA"/>
</dbReference>
<dbReference type="OrthoDB" id="1935929at2759"/>
<dbReference type="InterPro" id="IPR002156">
    <property type="entry name" value="RNaseH_domain"/>
</dbReference>
<keyword evidence="3" id="KW-1185">Reference proteome</keyword>
<dbReference type="PANTHER" id="PTHR33710:SF86">
    <property type="entry name" value="VIRAL MOVEMENT PROTEIN"/>
    <property type="match status" value="1"/>
</dbReference>
<evidence type="ECO:0000313" key="3">
    <source>
        <dbReference type="Proteomes" id="UP001153076"/>
    </source>
</evidence>
<reference evidence="2" key="1">
    <citation type="submission" date="2022-04" db="EMBL/GenBank/DDBJ databases">
        <title>Carnegiea gigantea Genome sequencing and assembly v2.</title>
        <authorList>
            <person name="Copetti D."/>
            <person name="Sanderson M.J."/>
            <person name="Burquez A."/>
            <person name="Wojciechowski M.F."/>
        </authorList>
    </citation>
    <scope>NUCLEOTIDE SEQUENCE</scope>
    <source>
        <strain evidence="2">SGP5-SGP5p</strain>
        <tissue evidence="2">Aerial part</tissue>
    </source>
</reference>
<organism evidence="2 3">
    <name type="scientific">Carnegiea gigantea</name>
    <dbReference type="NCBI Taxonomy" id="171969"/>
    <lineage>
        <taxon>Eukaryota</taxon>
        <taxon>Viridiplantae</taxon>
        <taxon>Streptophyta</taxon>
        <taxon>Embryophyta</taxon>
        <taxon>Tracheophyta</taxon>
        <taxon>Spermatophyta</taxon>
        <taxon>Magnoliopsida</taxon>
        <taxon>eudicotyledons</taxon>
        <taxon>Gunneridae</taxon>
        <taxon>Pentapetalae</taxon>
        <taxon>Caryophyllales</taxon>
        <taxon>Cactineae</taxon>
        <taxon>Cactaceae</taxon>
        <taxon>Cactoideae</taxon>
        <taxon>Echinocereeae</taxon>
        <taxon>Carnegiea</taxon>
    </lineage>
</organism>
<comment type="caution">
    <text evidence="2">The sequence shown here is derived from an EMBL/GenBank/DDBJ whole genome shotgun (WGS) entry which is preliminary data.</text>
</comment>
<name>A0A9Q1JZ07_9CARY</name>
<proteinExistence type="predicted"/>
<dbReference type="PANTHER" id="PTHR33710">
    <property type="entry name" value="BNAC02G09200D PROTEIN"/>
    <property type="match status" value="1"/>
</dbReference>
<gene>
    <name evidence="2" type="ORF">Cgig2_019798</name>
</gene>
<accession>A0A9Q1JZ07</accession>
<evidence type="ECO:0000259" key="1">
    <source>
        <dbReference type="Pfam" id="PF13456"/>
    </source>
</evidence>
<dbReference type="Pfam" id="PF13456">
    <property type="entry name" value="RVT_3"/>
    <property type="match status" value="1"/>
</dbReference>